<keyword evidence="4" id="KW-1185">Reference proteome</keyword>
<proteinExistence type="predicted"/>
<comment type="caution">
    <text evidence="3">The sequence shown here is derived from an EMBL/GenBank/DDBJ whole genome shotgun (WGS) entry which is preliminary data.</text>
</comment>
<dbReference type="Proteomes" id="UP000461585">
    <property type="component" value="Unassembled WGS sequence"/>
</dbReference>
<evidence type="ECO:0000256" key="1">
    <source>
        <dbReference type="SAM" id="MobiDB-lite"/>
    </source>
</evidence>
<sequence length="234" mass="26681">MKCFFIDLENVKSQGLRQFSHLEKGDEVYVFFSENANTLEIPVILEIEKGEADIHFIETKSKRPNAMDFQIAAMMGIAMERHQGGEFHVVSKDLGFEAAIEFLRSHYKDMPVLVKRHESIGDALSVQDAPPVHVVAHQAPRETHPHALPHPHPHQHHAAPPSPDRQKKVLAQIKGNLDPQEEQLVLEGLAVSHNKSEFYHFFRNRLGEAHGRKIYDQVKSKYKTLRSLLAPKEN</sequence>
<organism evidence="3 4">
    <name type="scientific">Anaerotalea alkaliphila</name>
    <dbReference type="NCBI Taxonomy" id="2662126"/>
    <lineage>
        <taxon>Bacteria</taxon>
        <taxon>Bacillati</taxon>
        <taxon>Bacillota</taxon>
        <taxon>Clostridia</taxon>
        <taxon>Eubacteriales</taxon>
        <taxon>Anaerotalea</taxon>
    </lineage>
</organism>
<evidence type="ECO:0000313" key="4">
    <source>
        <dbReference type="Proteomes" id="UP000461585"/>
    </source>
</evidence>
<feature type="region of interest" description="Disordered" evidence="1">
    <location>
        <begin position="143"/>
        <end position="167"/>
    </location>
</feature>
<dbReference type="AlphaFoldDB" id="A0A7X5HT88"/>
<feature type="domain" description="PIN-like" evidence="2">
    <location>
        <begin position="5"/>
        <end position="105"/>
    </location>
</feature>
<reference evidence="3 4" key="1">
    <citation type="submission" date="2020-01" db="EMBL/GenBank/DDBJ databases">
        <title>Anaeroalcalibacter tamaniensis gen. nov., sp. nov., moderately halophilic strictly anaerobic fermenter bacterium from mud volcano of Taman peninsula.</title>
        <authorList>
            <person name="Frolova A."/>
            <person name="Merkel A.Y."/>
            <person name="Slobodkin A.I."/>
        </authorList>
    </citation>
    <scope>NUCLEOTIDE SEQUENCE [LARGE SCALE GENOMIC DNA]</scope>
    <source>
        <strain evidence="3 4">F-3ap</strain>
    </source>
</reference>
<dbReference type="EMBL" id="JAAEEH010000001">
    <property type="protein sequence ID" value="NDL66130.1"/>
    <property type="molecule type" value="Genomic_DNA"/>
</dbReference>
<dbReference type="RefSeq" id="WP_162368861.1">
    <property type="nucleotide sequence ID" value="NZ_JAAEEH010000001.1"/>
</dbReference>
<name>A0A7X5HT88_9FIRM</name>
<dbReference type="Pfam" id="PF18475">
    <property type="entry name" value="PIN7"/>
    <property type="match status" value="1"/>
</dbReference>
<gene>
    <name evidence="3" type="ORF">GXN74_00020</name>
</gene>
<evidence type="ECO:0000259" key="2">
    <source>
        <dbReference type="Pfam" id="PF18475"/>
    </source>
</evidence>
<dbReference type="InterPro" id="IPR041494">
    <property type="entry name" value="PIN7"/>
</dbReference>
<accession>A0A7X5HT88</accession>
<protein>
    <recommendedName>
        <fullName evidence="2">PIN-like domain-containing protein</fullName>
    </recommendedName>
</protein>
<feature type="compositionally biased region" description="Basic residues" evidence="1">
    <location>
        <begin position="147"/>
        <end position="157"/>
    </location>
</feature>
<evidence type="ECO:0000313" key="3">
    <source>
        <dbReference type="EMBL" id="NDL66130.1"/>
    </source>
</evidence>